<reference evidence="2 3" key="1">
    <citation type="submission" date="2017-06" db="EMBL/GenBank/DDBJ databases">
        <authorList>
            <person name="Kim H.J."/>
            <person name="Triplett B.A."/>
        </authorList>
    </citation>
    <scope>NUCLEOTIDE SEQUENCE [LARGE SCALE GENOMIC DNA]</scope>
    <source>
        <strain evidence="2 3">DSM 22179</strain>
    </source>
</reference>
<protein>
    <submittedName>
        <fullName evidence="2">Uncharacterized protein</fullName>
    </submittedName>
</protein>
<dbReference type="Proteomes" id="UP000198122">
    <property type="component" value="Unassembled WGS sequence"/>
</dbReference>
<proteinExistence type="predicted"/>
<dbReference type="AlphaFoldDB" id="A0A212T0L7"/>
<keyword evidence="3" id="KW-1185">Reference proteome</keyword>
<gene>
    <name evidence="2" type="ORF">SAMN05445756_0092</name>
</gene>
<organism evidence="2 3">
    <name type="scientific">Kytococcus aerolatus</name>
    <dbReference type="NCBI Taxonomy" id="592308"/>
    <lineage>
        <taxon>Bacteria</taxon>
        <taxon>Bacillati</taxon>
        <taxon>Actinomycetota</taxon>
        <taxon>Actinomycetes</taxon>
        <taxon>Micrococcales</taxon>
        <taxon>Kytococcaceae</taxon>
        <taxon>Kytococcus</taxon>
    </lineage>
</organism>
<sequence>MLSMLSSGFLAAGLLAGPMTSPPSAPSVSVDQSAPLAAETQSDGSAPTSATDSAAADAADAATIAEQEGRSVASVKADLEWQNSVQAEIEKLAARDPQAFTGSTISIPDRSVWVGFTGAAPTSSAQFPSGTTAKLQGGLPLNHEARVQAARDGAEVVEQQFGAETVARVDAISGRTEVFVAAAAPSDASARTRRVKSQVDGQITVHFDPDAKGGEESINGGGRLEWSGSNTLKCTSAFTQERPLFTFLNRVTKNWNAYVLVG</sequence>
<accession>A0A212T0L7</accession>
<feature type="region of interest" description="Disordered" evidence="1">
    <location>
        <begin position="20"/>
        <end position="60"/>
    </location>
</feature>
<dbReference type="EMBL" id="FYEZ01000001">
    <property type="protein sequence ID" value="SNC59559.1"/>
    <property type="molecule type" value="Genomic_DNA"/>
</dbReference>
<name>A0A212T0L7_9MICO</name>
<evidence type="ECO:0000313" key="2">
    <source>
        <dbReference type="EMBL" id="SNC59559.1"/>
    </source>
</evidence>
<feature type="compositionally biased region" description="Low complexity" evidence="1">
    <location>
        <begin position="45"/>
        <end position="60"/>
    </location>
</feature>
<evidence type="ECO:0000256" key="1">
    <source>
        <dbReference type="SAM" id="MobiDB-lite"/>
    </source>
</evidence>
<evidence type="ECO:0000313" key="3">
    <source>
        <dbReference type="Proteomes" id="UP000198122"/>
    </source>
</evidence>